<dbReference type="EMBL" id="DXAV01000082">
    <property type="protein sequence ID" value="HIZ92377.1"/>
    <property type="molecule type" value="Genomic_DNA"/>
</dbReference>
<reference evidence="4" key="1">
    <citation type="journal article" date="2021" name="PeerJ">
        <title>Extensive microbial diversity within the chicken gut microbiome revealed by metagenomics and culture.</title>
        <authorList>
            <person name="Gilroy R."/>
            <person name="Ravi A."/>
            <person name="Getino M."/>
            <person name="Pursley I."/>
            <person name="Horton D.L."/>
            <person name="Alikhan N.F."/>
            <person name="Baker D."/>
            <person name="Gharbi K."/>
            <person name="Hall N."/>
            <person name="Watson M."/>
            <person name="Adriaenssens E.M."/>
            <person name="Foster-Nyarko E."/>
            <person name="Jarju S."/>
            <person name="Secka A."/>
            <person name="Antonio M."/>
            <person name="Oren A."/>
            <person name="Chaudhuri R.R."/>
            <person name="La Ragione R."/>
            <person name="Hildebrand F."/>
            <person name="Pallen M.J."/>
        </authorList>
    </citation>
    <scope>NUCLEOTIDE SEQUENCE</scope>
    <source>
        <strain evidence="4">CHK118-2852</strain>
    </source>
</reference>
<sequence>MDNLEQKYRNDSLTPDELRCLREKVNSVSDDRLEDSLRETWEAVEASSADIYRLGKLKERIDEQLFPTKRIVPLYWKVLRIAAAVLLPLFMIATVYLYQENTVLSQKDFVASTGEGEQVTISLPDGTQVTLNAGSRLSYNLSDYNSDERQIKFDGEGYFRVAKNPSSPFSIAAKGLKVSVLGTTFNLRARSSDATAELSLEEGSVRFLALKTGQNVILSPNQKGILDQKRGTLTVEEERHVTDASAWRRGELVFRNIPFAEVLKEIEGVYHVSIVMEAELYQDDLFTGVLSRTNINEVLEVIEHSYHLKATLKDGIIRLVDLH</sequence>
<dbReference type="GO" id="GO:0016989">
    <property type="term" value="F:sigma factor antagonist activity"/>
    <property type="evidence" value="ECO:0007669"/>
    <property type="project" value="TreeGrafter"/>
</dbReference>
<evidence type="ECO:0000256" key="1">
    <source>
        <dbReference type="SAM" id="Phobius"/>
    </source>
</evidence>
<gene>
    <name evidence="4" type="ORF">H9807_09740</name>
</gene>
<evidence type="ECO:0000313" key="5">
    <source>
        <dbReference type="Proteomes" id="UP000824108"/>
    </source>
</evidence>
<dbReference type="Pfam" id="PF04773">
    <property type="entry name" value="FecR"/>
    <property type="match status" value="1"/>
</dbReference>
<protein>
    <submittedName>
        <fullName evidence="4">FecR domain-containing protein</fullName>
    </submittedName>
</protein>
<dbReference type="Gene3D" id="2.60.120.1440">
    <property type="match status" value="1"/>
</dbReference>
<evidence type="ECO:0000313" key="4">
    <source>
        <dbReference type="EMBL" id="HIZ92377.1"/>
    </source>
</evidence>
<proteinExistence type="predicted"/>
<keyword evidence="1" id="KW-1133">Transmembrane helix</keyword>
<keyword evidence="1" id="KW-0472">Membrane</keyword>
<dbReference type="Gene3D" id="3.55.50.30">
    <property type="match status" value="1"/>
</dbReference>
<evidence type="ECO:0000259" key="3">
    <source>
        <dbReference type="Pfam" id="PF16344"/>
    </source>
</evidence>
<dbReference type="PANTHER" id="PTHR30273:SF2">
    <property type="entry name" value="PROTEIN FECR"/>
    <property type="match status" value="1"/>
</dbReference>
<dbReference type="Pfam" id="PF16344">
    <property type="entry name" value="FecR_C"/>
    <property type="match status" value="1"/>
</dbReference>
<dbReference type="AlphaFoldDB" id="A0A9D2KEZ5"/>
<evidence type="ECO:0000259" key="2">
    <source>
        <dbReference type="Pfam" id="PF04773"/>
    </source>
</evidence>
<dbReference type="PANTHER" id="PTHR30273">
    <property type="entry name" value="PERIPLASMIC SIGNAL SENSOR AND SIGMA FACTOR ACTIVATOR FECR-RELATED"/>
    <property type="match status" value="1"/>
</dbReference>
<dbReference type="PIRSF" id="PIRSF018266">
    <property type="entry name" value="FecR"/>
    <property type="match status" value="1"/>
</dbReference>
<feature type="domain" description="Protein FecR C-terminal" evidence="3">
    <location>
        <begin position="251"/>
        <end position="317"/>
    </location>
</feature>
<dbReference type="InterPro" id="IPR032508">
    <property type="entry name" value="FecR_C"/>
</dbReference>
<feature type="transmembrane region" description="Helical" evidence="1">
    <location>
        <begin position="78"/>
        <end position="98"/>
    </location>
</feature>
<organism evidence="4 5">
    <name type="scientific">Candidatus Bacteroides merdavium</name>
    <dbReference type="NCBI Taxonomy" id="2838472"/>
    <lineage>
        <taxon>Bacteria</taxon>
        <taxon>Pseudomonadati</taxon>
        <taxon>Bacteroidota</taxon>
        <taxon>Bacteroidia</taxon>
        <taxon>Bacteroidales</taxon>
        <taxon>Bacteroidaceae</taxon>
        <taxon>Bacteroides</taxon>
    </lineage>
</organism>
<name>A0A9D2KEZ5_9BACE</name>
<dbReference type="Proteomes" id="UP000824108">
    <property type="component" value="Unassembled WGS sequence"/>
</dbReference>
<accession>A0A9D2KEZ5</accession>
<comment type="caution">
    <text evidence="4">The sequence shown here is derived from an EMBL/GenBank/DDBJ whole genome shotgun (WGS) entry which is preliminary data.</text>
</comment>
<dbReference type="InterPro" id="IPR006860">
    <property type="entry name" value="FecR"/>
</dbReference>
<feature type="domain" description="FecR protein" evidence="2">
    <location>
        <begin position="111"/>
        <end position="206"/>
    </location>
</feature>
<reference evidence="4" key="2">
    <citation type="submission" date="2021-04" db="EMBL/GenBank/DDBJ databases">
        <authorList>
            <person name="Gilroy R."/>
        </authorList>
    </citation>
    <scope>NUCLEOTIDE SEQUENCE</scope>
    <source>
        <strain evidence="4">CHK118-2852</strain>
    </source>
</reference>
<keyword evidence="1" id="KW-0812">Transmembrane</keyword>
<dbReference type="InterPro" id="IPR012373">
    <property type="entry name" value="Ferrdict_sens_TM"/>
</dbReference>